<evidence type="ECO:0000313" key="2">
    <source>
        <dbReference type="Proteomes" id="UP001470230"/>
    </source>
</evidence>
<reference evidence="1 2" key="1">
    <citation type="submission" date="2024-04" db="EMBL/GenBank/DDBJ databases">
        <title>Tritrichomonas musculus Genome.</title>
        <authorList>
            <person name="Alves-Ferreira E."/>
            <person name="Grigg M."/>
            <person name="Lorenzi H."/>
            <person name="Galac M."/>
        </authorList>
    </citation>
    <scope>NUCLEOTIDE SEQUENCE [LARGE SCALE GENOMIC DNA]</scope>
    <source>
        <strain evidence="1 2">EAF2021</strain>
    </source>
</reference>
<evidence type="ECO:0000313" key="1">
    <source>
        <dbReference type="EMBL" id="KAK8880532.1"/>
    </source>
</evidence>
<sequence length="728" mass="86452">MPNSSSFDKEYYNKLKTNIVIHKLLVNLTSTNIEKAVSFLSQNNIFKTKENIAVLARSFIDIASFYTKNIEPLVELFICLLRLQSKDNYLHLLPDLIVKCIHTRENLRMSALFFLRKLFLRRAVYYNSIINEINKLPPFIDSKHSKIKLDPYLEVPFDIEEELEENENIQGPFLHFLSQYSHSNNKKMKVLMMFYPEIREKNKNFEMNHVLNVASGELLSPEEFHQEMNDGYNSNPLAEIIRNDDIDSFVQIASKSNDTDFINTRIITKRTFDRFPILSHQPTLIQYAAFFNSIKIFKYLLLNNADTDEESFRFGFDQFYSLAHFAVSGGSTEIIHILEQRKFSLATAIVTAIKSYQNDILIYLLDNHFPKTHSDFISMDYERIQQIDEKKSQYARDEFEFSITDKYDYDCFYYEFDQFHLDGCSIETTNNYDDDDDEEDRTDREKSKYFNFYAVFQAIVESNNLLALFTLYDYGMKINARDQQCKKTLLHFAVEKGKTFLFKLLITNKFINPFLEDKNGESAIVYTLKYGRESFFFEMMKNEKIVNALKQTDYIKLAHYAVSCGLQKAKDFLLNTWKFDLLNLIEINEIDLLCNIVKYAPIEFLLDQIKPFLTETFLCNYYILFVIFAVRIANEYSINIKADFYYIIEKDDLPPISNLFYRYKYELYSQDLIQSYRKSQSMYQHYNWEHERGAFSDDGYKRFLKFQFHKIKDSGQKEPYVEITFKFY</sequence>
<dbReference type="InterPro" id="IPR002110">
    <property type="entry name" value="Ankyrin_rpt"/>
</dbReference>
<dbReference type="SUPFAM" id="SSF48403">
    <property type="entry name" value="Ankyrin repeat"/>
    <property type="match status" value="1"/>
</dbReference>
<keyword evidence="2" id="KW-1185">Reference proteome</keyword>
<dbReference type="Gene3D" id="1.25.40.20">
    <property type="entry name" value="Ankyrin repeat-containing domain"/>
    <property type="match status" value="2"/>
</dbReference>
<name>A0ABR2JQM7_9EUKA</name>
<comment type="caution">
    <text evidence="1">The sequence shown here is derived from an EMBL/GenBank/DDBJ whole genome shotgun (WGS) entry which is preliminary data.</text>
</comment>
<dbReference type="PANTHER" id="PTHR24159:SF5">
    <property type="entry name" value="ANK_REP_REGION DOMAIN-CONTAINING PROTEIN"/>
    <property type="match status" value="1"/>
</dbReference>
<proteinExistence type="predicted"/>
<evidence type="ECO:0008006" key="3">
    <source>
        <dbReference type="Google" id="ProtNLM"/>
    </source>
</evidence>
<dbReference type="PANTHER" id="PTHR24159">
    <property type="match status" value="1"/>
</dbReference>
<gene>
    <name evidence="1" type="ORF">M9Y10_003211</name>
</gene>
<dbReference type="InterPro" id="IPR036770">
    <property type="entry name" value="Ankyrin_rpt-contain_sf"/>
</dbReference>
<accession>A0ABR2JQM7</accession>
<protein>
    <recommendedName>
        <fullName evidence="3">DUF3447 domain-containing protein</fullName>
    </recommendedName>
</protein>
<dbReference type="SMART" id="SM00248">
    <property type="entry name" value="ANK"/>
    <property type="match status" value="5"/>
</dbReference>
<dbReference type="EMBL" id="JAPFFF010000010">
    <property type="protein sequence ID" value="KAK8880532.1"/>
    <property type="molecule type" value="Genomic_DNA"/>
</dbReference>
<organism evidence="1 2">
    <name type="scientific">Tritrichomonas musculus</name>
    <dbReference type="NCBI Taxonomy" id="1915356"/>
    <lineage>
        <taxon>Eukaryota</taxon>
        <taxon>Metamonada</taxon>
        <taxon>Parabasalia</taxon>
        <taxon>Tritrichomonadida</taxon>
        <taxon>Tritrichomonadidae</taxon>
        <taxon>Tritrichomonas</taxon>
    </lineage>
</organism>
<dbReference type="Proteomes" id="UP001470230">
    <property type="component" value="Unassembled WGS sequence"/>
</dbReference>